<reference evidence="2 3" key="1">
    <citation type="submission" date="2018-07" db="EMBL/GenBank/DDBJ databases">
        <title>Genomic Encyclopedia of Type Strains, Phase IV (KMG-IV): sequencing the most valuable type-strain genomes for metagenomic binning, comparative biology and taxonomic classification.</title>
        <authorList>
            <person name="Goeker M."/>
        </authorList>
    </citation>
    <scope>NUCLEOTIDE SEQUENCE [LARGE SCALE GENOMIC DNA]</scope>
    <source>
        <strain evidence="2 3">DSM 25281</strain>
    </source>
</reference>
<keyword evidence="3" id="KW-1185">Reference proteome</keyword>
<accession>A0A370GNR2</accession>
<feature type="transmembrane region" description="Helical" evidence="1">
    <location>
        <begin position="30"/>
        <end position="52"/>
    </location>
</feature>
<evidence type="ECO:0000256" key="1">
    <source>
        <dbReference type="SAM" id="Phobius"/>
    </source>
</evidence>
<keyword evidence="1" id="KW-0472">Membrane</keyword>
<feature type="transmembrane region" description="Helical" evidence="1">
    <location>
        <begin position="64"/>
        <end position="82"/>
    </location>
</feature>
<feature type="transmembrane region" description="Helical" evidence="1">
    <location>
        <begin position="148"/>
        <end position="167"/>
    </location>
</feature>
<dbReference type="NCBIfam" id="NF041644">
    <property type="entry name" value="CBO0543_fam"/>
    <property type="match status" value="1"/>
</dbReference>
<organism evidence="2 3">
    <name type="scientific">Falsibacillus pallidus</name>
    <dbReference type="NCBI Taxonomy" id="493781"/>
    <lineage>
        <taxon>Bacteria</taxon>
        <taxon>Bacillati</taxon>
        <taxon>Bacillota</taxon>
        <taxon>Bacilli</taxon>
        <taxon>Bacillales</taxon>
        <taxon>Bacillaceae</taxon>
        <taxon>Falsibacillus</taxon>
    </lineage>
</organism>
<dbReference type="AlphaFoldDB" id="A0A370GNR2"/>
<dbReference type="Proteomes" id="UP000255326">
    <property type="component" value="Unassembled WGS sequence"/>
</dbReference>
<feature type="transmembrane region" description="Helical" evidence="1">
    <location>
        <begin position="124"/>
        <end position="142"/>
    </location>
</feature>
<sequence length="171" mass="20575">MYLLLVMFVWCFFAYKFIRWESVKEQYPTVLFFIVINMTYNMLYYQHTLWAFRGVTIDWLNHTIINLAFTFFICPAALIIYLQRLPHTKRKMAIYMAVWVVFFSVLETLFAHKGMYVYGNGWGGWYNIWLNLVLFIVLTVHYRKPYFAISLSLLGAIIFFLLFPIPLEQLK</sequence>
<proteinExistence type="predicted"/>
<dbReference type="OrthoDB" id="1730091at2"/>
<dbReference type="EMBL" id="QQAY01000002">
    <property type="protein sequence ID" value="RDI45382.1"/>
    <property type="molecule type" value="Genomic_DNA"/>
</dbReference>
<evidence type="ECO:0000313" key="3">
    <source>
        <dbReference type="Proteomes" id="UP000255326"/>
    </source>
</evidence>
<keyword evidence="1" id="KW-1133">Transmembrane helix</keyword>
<evidence type="ECO:0000313" key="2">
    <source>
        <dbReference type="EMBL" id="RDI45382.1"/>
    </source>
</evidence>
<name>A0A370GNR2_9BACI</name>
<dbReference type="InterPro" id="IPR048147">
    <property type="entry name" value="CBO0543-like"/>
</dbReference>
<comment type="caution">
    <text evidence="2">The sequence shown here is derived from an EMBL/GenBank/DDBJ whole genome shotgun (WGS) entry which is preliminary data.</text>
</comment>
<feature type="transmembrane region" description="Helical" evidence="1">
    <location>
        <begin position="94"/>
        <end position="112"/>
    </location>
</feature>
<keyword evidence="1" id="KW-0812">Transmembrane</keyword>
<gene>
    <name evidence="2" type="ORF">DFR59_1025</name>
</gene>
<protein>
    <submittedName>
        <fullName evidence="2">Uncharacterized protein</fullName>
    </submittedName>
</protein>
<dbReference type="RefSeq" id="WP_114744255.1">
    <property type="nucleotide sequence ID" value="NZ_QQAY01000002.1"/>
</dbReference>